<gene>
    <name evidence="1" type="ORF">LCGC14_3047630</name>
</gene>
<dbReference type="EMBL" id="LAZR01064136">
    <property type="protein sequence ID" value="KKK58121.1"/>
    <property type="molecule type" value="Genomic_DNA"/>
</dbReference>
<sequence length="69" mass="7949">MKHDEAMRLIWEWMCPACNNRMSGEKQDGQPGWFFRCFGQKGKPVVNFEGCPAVEGFPVEIIEARTRNS</sequence>
<comment type="caution">
    <text evidence="1">The sequence shown here is derived from an EMBL/GenBank/DDBJ whole genome shotgun (WGS) entry which is preliminary data.</text>
</comment>
<proteinExistence type="predicted"/>
<evidence type="ECO:0000313" key="1">
    <source>
        <dbReference type="EMBL" id="KKK58121.1"/>
    </source>
</evidence>
<organism evidence="1">
    <name type="scientific">marine sediment metagenome</name>
    <dbReference type="NCBI Taxonomy" id="412755"/>
    <lineage>
        <taxon>unclassified sequences</taxon>
        <taxon>metagenomes</taxon>
        <taxon>ecological metagenomes</taxon>
    </lineage>
</organism>
<accession>A0A0F8ZDK4</accession>
<protein>
    <submittedName>
        <fullName evidence="1">Uncharacterized protein</fullName>
    </submittedName>
</protein>
<dbReference type="AlphaFoldDB" id="A0A0F8ZDK4"/>
<reference evidence="1" key="1">
    <citation type="journal article" date="2015" name="Nature">
        <title>Complex archaea that bridge the gap between prokaryotes and eukaryotes.</title>
        <authorList>
            <person name="Spang A."/>
            <person name="Saw J.H."/>
            <person name="Jorgensen S.L."/>
            <person name="Zaremba-Niedzwiedzka K."/>
            <person name="Martijn J."/>
            <person name="Lind A.E."/>
            <person name="van Eijk R."/>
            <person name="Schleper C."/>
            <person name="Guy L."/>
            <person name="Ettema T.J."/>
        </authorList>
    </citation>
    <scope>NUCLEOTIDE SEQUENCE</scope>
</reference>
<name>A0A0F8ZDK4_9ZZZZ</name>